<accession>A0A183SII6</accession>
<dbReference type="Gene3D" id="3.60.10.10">
    <property type="entry name" value="Endonuclease/exonuclease/phosphatase"/>
    <property type="match status" value="1"/>
</dbReference>
<dbReference type="OrthoDB" id="6324292at2759"/>
<keyword evidence="3" id="KW-1185">Reference proteome</keyword>
<reference evidence="4" key="1">
    <citation type="submission" date="2016-06" db="UniProtKB">
        <authorList>
            <consortium name="WormBaseParasite"/>
        </authorList>
    </citation>
    <scope>IDENTIFICATION</scope>
</reference>
<dbReference type="InterPro" id="IPR036691">
    <property type="entry name" value="Endo/exonu/phosph_ase_sf"/>
</dbReference>
<dbReference type="WBParaSite" id="SSLN_0000417801-mRNA-1">
    <property type="protein sequence ID" value="SSLN_0000417801-mRNA-1"/>
    <property type="gene ID" value="SSLN_0000417801"/>
</dbReference>
<dbReference type="Proteomes" id="UP000275846">
    <property type="component" value="Unassembled WGS sequence"/>
</dbReference>
<dbReference type="SUPFAM" id="SSF56219">
    <property type="entry name" value="DNase I-like"/>
    <property type="match status" value="1"/>
</dbReference>
<evidence type="ECO:0000256" key="1">
    <source>
        <dbReference type="SAM" id="MobiDB-lite"/>
    </source>
</evidence>
<name>A0A183SII6_SCHSO</name>
<feature type="region of interest" description="Disordered" evidence="1">
    <location>
        <begin position="1"/>
        <end position="30"/>
    </location>
</feature>
<dbReference type="EMBL" id="UYSU01032724">
    <property type="protein sequence ID" value="VDL90419.1"/>
    <property type="molecule type" value="Genomic_DNA"/>
</dbReference>
<feature type="compositionally biased region" description="Polar residues" evidence="1">
    <location>
        <begin position="1"/>
        <end position="13"/>
    </location>
</feature>
<sequence length="174" mass="19164">MHSTKPYSPSKANGRSWMPGIPSTGKAANRQSNPYAGVGFATLTDIVERLHCLPQGLKDRLISLRLPLRGDTFAIIISTYTLPMPSFQKARNEFYEDLHALLATVPKAHKLIVLCDFNAGVGTGHATYRGKLGPMVPTASRAVHRFILSSIFFYLPMLQKATWMHTLVEALAPS</sequence>
<gene>
    <name evidence="2" type="ORF">SSLN_LOCUS4034</name>
</gene>
<evidence type="ECO:0000313" key="2">
    <source>
        <dbReference type="EMBL" id="VDL90419.1"/>
    </source>
</evidence>
<evidence type="ECO:0000313" key="3">
    <source>
        <dbReference type="Proteomes" id="UP000275846"/>
    </source>
</evidence>
<protein>
    <submittedName>
        <fullName evidence="4">Endonuclease/exonuclease/phosphatase domain-containing protein</fullName>
    </submittedName>
</protein>
<organism evidence="4">
    <name type="scientific">Schistocephalus solidus</name>
    <name type="common">Tapeworm</name>
    <dbReference type="NCBI Taxonomy" id="70667"/>
    <lineage>
        <taxon>Eukaryota</taxon>
        <taxon>Metazoa</taxon>
        <taxon>Spiralia</taxon>
        <taxon>Lophotrochozoa</taxon>
        <taxon>Platyhelminthes</taxon>
        <taxon>Cestoda</taxon>
        <taxon>Eucestoda</taxon>
        <taxon>Diphyllobothriidea</taxon>
        <taxon>Diphyllobothriidae</taxon>
        <taxon>Schistocephalus</taxon>
    </lineage>
</organism>
<evidence type="ECO:0000313" key="4">
    <source>
        <dbReference type="WBParaSite" id="SSLN_0000417801-mRNA-1"/>
    </source>
</evidence>
<dbReference type="AlphaFoldDB" id="A0A183SII6"/>
<reference evidence="2 3" key="2">
    <citation type="submission" date="2018-11" db="EMBL/GenBank/DDBJ databases">
        <authorList>
            <consortium name="Pathogen Informatics"/>
        </authorList>
    </citation>
    <scope>NUCLEOTIDE SEQUENCE [LARGE SCALE GENOMIC DNA]</scope>
    <source>
        <strain evidence="2 3">NST_G2</strain>
    </source>
</reference>
<proteinExistence type="predicted"/>